<proteinExistence type="predicted"/>
<name>A0A2G9CCL4_9BURK</name>
<evidence type="ECO:0000256" key="1">
    <source>
        <dbReference type="SAM" id="MobiDB-lite"/>
    </source>
</evidence>
<dbReference type="EMBL" id="PEOG01000022">
    <property type="protein sequence ID" value="PIM53364.1"/>
    <property type="molecule type" value="Genomic_DNA"/>
</dbReference>
<feature type="region of interest" description="Disordered" evidence="1">
    <location>
        <begin position="1"/>
        <end position="22"/>
    </location>
</feature>
<dbReference type="InterPro" id="IPR032720">
    <property type="entry name" value="Cys_rich_CWC"/>
</dbReference>
<feature type="compositionally biased region" description="Polar residues" evidence="1">
    <location>
        <begin position="1"/>
        <end position="16"/>
    </location>
</feature>
<evidence type="ECO:0000313" key="2">
    <source>
        <dbReference type="EMBL" id="PIM53364.1"/>
    </source>
</evidence>
<keyword evidence="3" id="KW-1185">Reference proteome</keyword>
<sequence>MDGIQVSRQSRPMSTPTPLPDNTACPRCGGGFHCGVEDGWCACFGTRLGEDLKQDLATRWPGRCLCLRCLTELARQDPGSHVPDAPGTAGPLPLC</sequence>
<evidence type="ECO:0000313" key="3">
    <source>
        <dbReference type="Proteomes" id="UP000231501"/>
    </source>
</evidence>
<reference evidence="2 3" key="1">
    <citation type="submission" date="2017-11" db="EMBL/GenBank/DDBJ databases">
        <title>Draft genome sequence of Mitsuaria sp. HWN-4.</title>
        <authorList>
            <person name="Gundlapally S.R."/>
        </authorList>
    </citation>
    <scope>NUCLEOTIDE SEQUENCE [LARGE SCALE GENOMIC DNA]</scope>
    <source>
        <strain evidence="2 3">HWN-4</strain>
    </source>
</reference>
<accession>A0A2G9CCL4</accession>
<evidence type="ECO:0008006" key="4">
    <source>
        <dbReference type="Google" id="ProtNLM"/>
    </source>
</evidence>
<feature type="region of interest" description="Disordered" evidence="1">
    <location>
        <begin position="76"/>
        <end position="95"/>
    </location>
</feature>
<protein>
    <recommendedName>
        <fullName evidence="4">Cysteine-rich CWC family protein</fullName>
    </recommendedName>
</protein>
<dbReference type="Proteomes" id="UP000231501">
    <property type="component" value="Unassembled WGS sequence"/>
</dbReference>
<dbReference type="AlphaFoldDB" id="A0A2G9CCL4"/>
<comment type="caution">
    <text evidence="2">The sequence shown here is derived from an EMBL/GenBank/DDBJ whole genome shotgun (WGS) entry which is preliminary data.</text>
</comment>
<organism evidence="2 3">
    <name type="scientific">Roseateles chitinivorans</name>
    <dbReference type="NCBI Taxonomy" id="2917965"/>
    <lineage>
        <taxon>Bacteria</taxon>
        <taxon>Pseudomonadati</taxon>
        <taxon>Pseudomonadota</taxon>
        <taxon>Betaproteobacteria</taxon>
        <taxon>Burkholderiales</taxon>
        <taxon>Sphaerotilaceae</taxon>
        <taxon>Roseateles</taxon>
    </lineage>
</organism>
<gene>
    <name evidence="2" type="ORF">CS062_10100</name>
</gene>
<dbReference type="Pfam" id="PF14375">
    <property type="entry name" value="Cys_rich_CWC"/>
    <property type="match status" value="1"/>
</dbReference>